<comment type="subcellular location">
    <subcellularLocation>
        <location evidence="1">Cell membrane</location>
        <topology evidence="1">Multi-pass membrane protein</topology>
    </subcellularLocation>
    <subcellularLocation>
        <location evidence="7">Membrane</location>
        <topology evidence="7">Multi-pass membrane protein</topology>
    </subcellularLocation>
</comment>
<protein>
    <recommendedName>
        <fullName evidence="9">NADH:quinone oxidoreductase/Mrp antiporter transmembrane domain-containing protein</fullName>
    </recommendedName>
</protein>
<evidence type="ECO:0000256" key="4">
    <source>
        <dbReference type="ARBA" id="ARBA00022989"/>
    </source>
</evidence>
<dbReference type="InterPro" id="IPR003918">
    <property type="entry name" value="NADH_UbQ_OxRdtase"/>
</dbReference>
<sequence>MPLAGLDGALFAAAIWGLAAAALLPAIPSRLRVLSAIARPLAIARAGALAAVGALGLKGVAPAPLRWWPGLPGDPFTLGVDPLSAPFLLLLGVLAAVSRVGLALHVAFVLALAAVFTARHALLLLVAWEGMTLLSAALVARDTRSARARRAAYVYLVISHIGAAAIGLGLMRLATLAGSFSFSDLAVALGRLPARESSAVVALMSAGFAVKLGLAPLHVWLPLAHPEAEAPVSALLSGAMVKAGLYGLLRFGWQLPGAPPAGWGVTLAVFGLGTALVGALYAVVESDAKRLLAFSTVKHAGLLAMALGIAATLLRNGHVPLAGVALAACFYHAIGHGLAKGLAFLAVGEAVHAAESRDLERLGGLARRLPRLSVATLIATLTLSGLPPLACFAGEWLLFQTLILGLAAGDGSMRLLAPFSGAGLALATALSAAALVKLYGIGFLGRPRSEAAARARPAPAAVEVWLLLLAALGLAWGLASPLAVASLALPISSVIGPGFDAHTLAGFGGLTLSIPPGAFASISPLAVAALIALSVGLVFVWVALRGLHPGVRRAPSWACGVSLDARMQYSPLGFTKPLRLIFSPVLRPERELEILERGSPYFGRKYRFRSGVPPLAERLIFAPMVHAVFWVSTQARRLQAGSLHVYLAYLLVTLVALLMLAR</sequence>
<comment type="caution">
    <text evidence="10">The sequence shown here is derived from an EMBL/GenBank/DDBJ whole genome shotgun (WGS) entry which is preliminary data.</text>
</comment>
<dbReference type="GO" id="GO:0016491">
    <property type="term" value="F:oxidoreductase activity"/>
    <property type="evidence" value="ECO:0007669"/>
    <property type="project" value="UniProtKB-KW"/>
</dbReference>
<keyword evidence="3 7" id="KW-0812">Transmembrane</keyword>
<dbReference type="PANTHER" id="PTHR42682:SF3">
    <property type="entry name" value="FORMATE HYDROGENLYASE SUBUNIT 3-RELATED"/>
    <property type="match status" value="1"/>
</dbReference>
<feature type="transmembrane region" description="Helical" evidence="8">
    <location>
        <begin position="464"/>
        <end position="489"/>
    </location>
</feature>
<evidence type="ECO:0000256" key="3">
    <source>
        <dbReference type="ARBA" id="ARBA00022692"/>
    </source>
</evidence>
<gene>
    <name evidence="10" type="ORF">E6K72_09215</name>
</gene>
<evidence type="ECO:0000256" key="2">
    <source>
        <dbReference type="ARBA" id="ARBA00022475"/>
    </source>
</evidence>
<reference evidence="10 11" key="1">
    <citation type="journal article" date="2019" name="Nat. Microbiol.">
        <title>Mediterranean grassland soil C-N compound turnover is dependent on rainfall and depth, and is mediated by genomically divergent microorganisms.</title>
        <authorList>
            <person name="Diamond S."/>
            <person name="Andeer P.F."/>
            <person name="Li Z."/>
            <person name="Crits-Christoph A."/>
            <person name="Burstein D."/>
            <person name="Anantharaman K."/>
            <person name="Lane K.R."/>
            <person name="Thomas B.C."/>
            <person name="Pan C."/>
            <person name="Northen T.R."/>
            <person name="Banfield J.F."/>
        </authorList>
    </citation>
    <scope>NUCLEOTIDE SEQUENCE [LARGE SCALE GENOMIC DNA]</scope>
    <source>
        <strain evidence="10">WS_2</strain>
    </source>
</reference>
<evidence type="ECO:0000256" key="5">
    <source>
        <dbReference type="ARBA" id="ARBA00023002"/>
    </source>
</evidence>
<evidence type="ECO:0000313" key="11">
    <source>
        <dbReference type="Proteomes" id="UP000317716"/>
    </source>
</evidence>
<feature type="transmembrane region" description="Helical" evidence="8">
    <location>
        <begin position="197"/>
        <end position="220"/>
    </location>
</feature>
<dbReference type="PRINTS" id="PR01437">
    <property type="entry name" value="NUOXDRDTASE4"/>
</dbReference>
<keyword evidence="2" id="KW-1003">Cell membrane</keyword>
<feature type="transmembrane region" description="Helical" evidence="8">
    <location>
        <begin position="424"/>
        <end position="444"/>
    </location>
</feature>
<evidence type="ECO:0000256" key="7">
    <source>
        <dbReference type="RuleBase" id="RU000320"/>
    </source>
</evidence>
<keyword evidence="6 8" id="KW-0472">Membrane</keyword>
<feature type="transmembrane region" description="Helical" evidence="8">
    <location>
        <begin position="291"/>
        <end position="314"/>
    </location>
</feature>
<feature type="transmembrane region" description="Helical" evidence="8">
    <location>
        <begin position="643"/>
        <end position="661"/>
    </location>
</feature>
<feature type="transmembrane region" description="Helical" evidence="8">
    <location>
        <begin position="37"/>
        <end position="57"/>
    </location>
</feature>
<name>A0A538SLY8_UNCEI</name>
<dbReference type="Pfam" id="PF00361">
    <property type="entry name" value="Proton_antipo_M"/>
    <property type="match status" value="1"/>
</dbReference>
<dbReference type="GO" id="GO:0005886">
    <property type="term" value="C:plasma membrane"/>
    <property type="evidence" value="ECO:0007669"/>
    <property type="project" value="UniProtKB-SubCell"/>
</dbReference>
<dbReference type="AlphaFoldDB" id="A0A538SLY8"/>
<dbReference type="PANTHER" id="PTHR42682">
    <property type="entry name" value="HYDROGENASE-4 COMPONENT F"/>
    <property type="match status" value="1"/>
</dbReference>
<keyword evidence="4 8" id="KW-1133">Transmembrane helix</keyword>
<dbReference type="Proteomes" id="UP000317716">
    <property type="component" value="Unassembled WGS sequence"/>
</dbReference>
<keyword evidence="5" id="KW-0560">Oxidoreductase</keyword>
<evidence type="ECO:0000256" key="6">
    <source>
        <dbReference type="ARBA" id="ARBA00023136"/>
    </source>
</evidence>
<feature type="transmembrane region" description="Helical" evidence="8">
    <location>
        <begin position="320"/>
        <end position="348"/>
    </location>
</feature>
<proteinExistence type="predicted"/>
<feature type="domain" description="NADH:quinone oxidoreductase/Mrp antiporter transmembrane" evidence="9">
    <location>
        <begin position="119"/>
        <end position="402"/>
    </location>
</feature>
<evidence type="ECO:0000256" key="8">
    <source>
        <dbReference type="SAM" id="Phobius"/>
    </source>
</evidence>
<feature type="transmembrane region" description="Helical" evidence="8">
    <location>
        <begin position="525"/>
        <end position="544"/>
    </location>
</feature>
<evidence type="ECO:0000259" key="9">
    <source>
        <dbReference type="Pfam" id="PF00361"/>
    </source>
</evidence>
<dbReference type="EMBL" id="VBOS01000323">
    <property type="protein sequence ID" value="TMQ52381.1"/>
    <property type="molecule type" value="Genomic_DNA"/>
</dbReference>
<accession>A0A538SLY8</accession>
<feature type="transmembrane region" description="Helical" evidence="8">
    <location>
        <begin position="152"/>
        <end position="177"/>
    </location>
</feature>
<feature type="transmembrane region" description="Helical" evidence="8">
    <location>
        <begin position="261"/>
        <end position="284"/>
    </location>
</feature>
<feature type="transmembrane region" description="Helical" evidence="8">
    <location>
        <begin position="232"/>
        <end position="249"/>
    </location>
</feature>
<evidence type="ECO:0000256" key="1">
    <source>
        <dbReference type="ARBA" id="ARBA00004651"/>
    </source>
</evidence>
<feature type="transmembrane region" description="Helical" evidence="8">
    <location>
        <begin position="87"/>
        <end position="115"/>
    </location>
</feature>
<organism evidence="10 11">
    <name type="scientific">Eiseniibacteriota bacterium</name>
    <dbReference type="NCBI Taxonomy" id="2212470"/>
    <lineage>
        <taxon>Bacteria</taxon>
        <taxon>Candidatus Eiseniibacteriota</taxon>
    </lineage>
</organism>
<evidence type="ECO:0000313" key="10">
    <source>
        <dbReference type="EMBL" id="TMQ52381.1"/>
    </source>
</evidence>
<dbReference type="GO" id="GO:0008137">
    <property type="term" value="F:NADH dehydrogenase (ubiquinone) activity"/>
    <property type="evidence" value="ECO:0007669"/>
    <property type="project" value="InterPro"/>
</dbReference>
<dbReference type="InterPro" id="IPR052175">
    <property type="entry name" value="ComplexI-like_HydComp"/>
</dbReference>
<dbReference type="InterPro" id="IPR001750">
    <property type="entry name" value="ND/Mrp_TM"/>
</dbReference>
<feature type="transmembrane region" description="Helical" evidence="8">
    <location>
        <begin position="121"/>
        <end position="140"/>
    </location>
</feature>
<feature type="transmembrane region" description="Helical" evidence="8">
    <location>
        <begin position="369"/>
        <end position="390"/>
    </location>
</feature>
<dbReference type="GO" id="GO:0042773">
    <property type="term" value="P:ATP synthesis coupled electron transport"/>
    <property type="evidence" value="ECO:0007669"/>
    <property type="project" value="InterPro"/>
</dbReference>